<name>A0AA36AZZ5_OCTVU</name>
<dbReference type="GO" id="GO:0071028">
    <property type="term" value="P:nuclear mRNA surveillance"/>
    <property type="evidence" value="ECO:0007669"/>
    <property type="project" value="TreeGrafter"/>
</dbReference>
<keyword evidence="5" id="KW-0963">Cytoplasm</keyword>
<dbReference type="Pfam" id="PF01138">
    <property type="entry name" value="RNase_PH"/>
    <property type="match status" value="1"/>
</dbReference>
<dbReference type="FunFam" id="3.30.230.70:FF:000005">
    <property type="entry name" value="Exosome complex component RRP45"/>
    <property type="match status" value="1"/>
</dbReference>
<evidence type="ECO:0000256" key="3">
    <source>
        <dbReference type="ARBA" id="ARBA00006678"/>
    </source>
</evidence>
<dbReference type="GO" id="GO:0000177">
    <property type="term" value="C:cytoplasmic exosome (RNase complex)"/>
    <property type="evidence" value="ECO:0007669"/>
    <property type="project" value="TreeGrafter"/>
</dbReference>
<sequence>MRESHFSTCERNFILQSISKKLRIDGRQPYDYRRLKITFGVERGCCQVELGKTRVLAQVTATVGQPKPNRPTDGILFVNVELSPMASPAFEPGRLSEFGVYVNRLMERCLKESRCLDTESLCIVAGEKVWIIRIDLHVLNHDGNLIDSASIAAITSLAHFRRPDVEVSGDEVTVYPVEEREPIALSLHHMPICVSFAFFQEGKYVLVDPTEKEEKVMDGKMVIGMNKYREICTLQMAGDMLLMHEQILRCSNIAVVKVTEITELIQKALENDKQARATGAKFGFAESMEPQKITAMKKNLAEVNMENLKSSEVNLLAENISDDSSSESSDSSESIRLWGAGTAKLGRNSSDISSSDDNSEVMELSPPHPAVAVPPRPAKPKSSLPPAESDIINIDDDSEDDVKVIQKTPDFAQKDESSGDEAGGQKLTLRELLMALKKKKCILKMHGKYRPIVVPGKTFSEKLAKY</sequence>
<dbReference type="InterPro" id="IPR020568">
    <property type="entry name" value="Ribosomal_Su5_D2-typ_SF"/>
</dbReference>
<dbReference type="InterPro" id="IPR001247">
    <property type="entry name" value="ExoRNase_PH_dom1"/>
</dbReference>
<feature type="domain" description="Exoribonuclease phosphorolytic" evidence="12">
    <location>
        <begin position="32"/>
        <end position="163"/>
    </location>
</feature>
<evidence type="ECO:0000256" key="10">
    <source>
        <dbReference type="ARBA" id="ARBA00032660"/>
    </source>
</evidence>
<evidence type="ECO:0000256" key="8">
    <source>
        <dbReference type="ARBA" id="ARBA00022884"/>
    </source>
</evidence>
<dbReference type="GO" id="GO:0034473">
    <property type="term" value="P:U1 snRNA 3'-end processing"/>
    <property type="evidence" value="ECO:0007669"/>
    <property type="project" value="TreeGrafter"/>
</dbReference>
<dbReference type="SUPFAM" id="SSF55666">
    <property type="entry name" value="Ribonuclease PH domain 2-like"/>
    <property type="match status" value="1"/>
</dbReference>
<evidence type="ECO:0000256" key="11">
    <source>
        <dbReference type="SAM" id="MobiDB-lite"/>
    </source>
</evidence>
<accession>A0AA36AZZ5</accession>
<dbReference type="GO" id="GO:0000176">
    <property type="term" value="C:nuclear exosome (RNase complex)"/>
    <property type="evidence" value="ECO:0007669"/>
    <property type="project" value="TreeGrafter"/>
</dbReference>
<dbReference type="InterPro" id="IPR033100">
    <property type="entry name" value="Rrp45"/>
</dbReference>
<dbReference type="GO" id="GO:0034476">
    <property type="term" value="P:U5 snRNA 3'-end processing"/>
    <property type="evidence" value="ECO:0007669"/>
    <property type="project" value="TreeGrafter"/>
</dbReference>
<dbReference type="InterPro" id="IPR050590">
    <property type="entry name" value="Exosome_comp_Rrp42_subfam"/>
</dbReference>
<dbReference type="Gene3D" id="3.30.230.70">
    <property type="entry name" value="GHMP Kinase, N-terminal domain"/>
    <property type="match status" value="1"/>
</dbReference>
<dbReference type="GO" id="GO:0071038">
    <property type="term" value="P:TRAMP-dependent tRNA surveillance pathway"/>
    <property type="evidence" value="ECO:0007669"/>
    <property type="project" value="TreeGrafter"/>
</dbReference>
<dbReference type="PANTHER" id="PTHR11097">
    <property type="entry name" value="EXOSOME COMPLEX EXONUCLEASE RIBOSOMAL RNA PROCESSING PROTEIN"/>
    <property type="match status" value="1"/>
</dbReference>
<dbReference type="Pfam" id="PF03725">
    <property type="entry name" value="RNase_PH_C"/>
    <property type="match status" value="1"/>
</dbReference>
<comment type="similarity">
    <text evidence="3">Belongs to the RNase PH family.</text>
</comment>
<reference evidence="14" key="1">
    <citation type="submission" date="2023-08" db="EMBL/GenBank/DDBJ databases">
        <authorList>
            <person name="Alioto T."/>
            <person name="Alioto T."/>
            <person name="Gomez Garrido J."/>
        </authorList>
    </citation>
    <scope>NUCLEOTIDE SEQUENCE</scope>
</reference>
<dbReference type="GO" id="GO:0034475">
    <property type="term" value="P:U4 snRNA 3'-end processing"/>
    <property type="evidence" value="ECO:0007669"/>
    <property type="project" value="TreeGrafter"/>
</dbReference>
<evidence type="ECO:0000259" key="13">
    <source>
        <dbReference type="Pfam" id="PF03725"/>
    </source>
</evidence>
<dbReference type="GO" id="GO:0035925">
    <property type="term" value="F:mRNA 3'-UTR AU-rich region binding"/>
    <property type="evidence" value="ECO:0007669"/>
    <property type="project" value="TreeGrafter"/>
</dbReference>
<dbReference type="InterPro" id="IPR036345">
    <property type="entry name" value="ExoRNase_PH_dom2_sf"/>
</dbReference>
<dbReference type="InterPro" id="IPR027408">
    <property type="entry name" value="PNPase/RNase_PH_dom_sf"/>
</dbReference>
<protein>
    <recommendedName>
        <fullName evidence="4">Exosome complex component RRP45</fullName>
    </recommendedName>
    <alternativeName>
        <fullName evidence="10">Exosome component 9</fullName>
    </alternativeName>
</protein>
<keyword evidence="7" id="KW-0271">Exosome</keyword>
<evidence type="ECO:0000256" key="9">
    <source>
        <dbReference type="ARBA" id="ARBA00023242"/>
    </source>
</evidence>
<dbReference type="GO" id="GO:0016075">
    <property type="term" value="P:rRNA catabolic process"/>
    <property type="evidence" value="ECO:0007669"/>
    <property type="project" value="TreeGrafter"/>
</dbReference>
<dbReference type="EMBL" id="OX597820">
    <property type="protein sequence ID" value="CAI9725433.1"/>
    <property type="molecule type" value="Genomic_DNA"/>
</dbReference>
<dbReference type="SUPFAM" id="SSF54211">
    <property type="entry name" value="Ribosomal protein S5 domain 2-like"/>
    <property type="match status" value="1"/>
</dbReference>
<evidence type="ECO:0000256" key="5">
    <source>
        <dbReference type="ARBA" id="ARBA00022490"/>
    </source>
</evidence>
<gene>
    <name evidence="14" type="ORF">OCTVUL_1B010653</name>
</gene>
<dbReference type="PANTHER" id="PTHR11097:SF14">
    <property type="entry name" value="EXOSOME COMPLEX COMPONENT RRP45"/>
    <property type="match status" value="1"/>
</dbReference>
<keyword evidence="8" id="KW-0694">RNA-binding</keyword>
<keyword evidence="9" id="KW-0539">Nucleus</keyword>
<evidence type="ECO:0000313" key="14">
    <source>
        <dbReference type="EMBL" id="CAI9725433.1"/>
    </source>
</evidence>
<dbReference type="GO" id="GO:0071035">
    <property type="term" value="P:nuclear polyadenylation-dependent rRNA catabolic process"/>
    <property type="evidence" value="ECO:0007669"/>
    <property type="project" value="TreeGrafter"/>
</dbReference>
<dbReference type="AlphaFoldDB" id="A0AA36AZZ5"/>
<evidence type="ECO:0000259" key="12">
    <source>
        <dbReference type="Pfam" id="PF01138"/>
    </source>
</evidence>
<proteinExistence type="inferred from homology"/>
<evidence type="ECO:0000256" key="2">
    <source>
        <dbReference type="ARBA" id="ARBA00004604"/>
    </source>
</evidence>
<dbReference type="InterPro" id="IPR015847">
    <property type="entry name" value="ExoRNase_PH_dom2"/>
</dbReference>
<evidence type="ECO:0000256" key="7">
    <source>
        <dbReference type="ARBA" id="ARBA00022835"/>
    </source>
</evidence>
<keyword evidence="15" id="KW-1185">Reference proteome</keyword>
<feature type="domain" description="Exoribonuclease phosphorolytic" evidence="13">
    <location>
        <begin position="189"/>
        <end position="255"/>
    </location>
</feature>
<evidence type="ECO:0000313" key="15">
    <source>
        <dbReference type="Proteomes" id="UP001162480"/>
    </source>
</evidence>
<dbReference type="GO" id="GO:0000467">
    <property type="term" value="P:exonucleolytic trimming to generate mature 3'-end of 5.8S rRNA from tricistronic rRNA transcript (SSU-rRNA, 5.8S rRNA, LSU-rRNA)"/>
    <property type="evidence" value="ECO:0007669"/>
    <property type="project" value="TreeGrafter"/>
</dbReference>
<keyword evidence="6" id="KW-0698">rRNA processing</keyword>
<comment type="subcellular location">
    <subcellularLocation>
        <location evidence="1">Cytoplasm</location>
    </subcellularLocation>
    <subcellularLocation>
        <location evidence="2">Nucleus</location>
        <location evidence="2">Nucleolus</location>
    </subcellularLocation>
</comment>
<evidence type="ECO:0000256" key="4">
    <source>
        <dbReference type="ARBA" id="ARBA00019572"/>
    </source>
</evidence>
<organism evidence="14 15">
    <name type="scientific">Octopus vulgaris</name>
    <name type="common">Common octopus</name>
    <dbReference type="NCBI Taxonomy" id="6645"/>
    <lineage>
        <taxon>Eukaryota</taxon>
        <taxon>Metazoa</taxon>
        <taxon>Spiralia</taxon>
        <taxon>Lophotrochozoa</taxon>
        <taxon>Mollusca</taxon>
        <taxon>Cephalopoda</taxon>
        <taxon>Coleoidea</taxon>
        <taxon>Octopodiformes</taxon>
        <taxon>Octopoda</taxon>
        <taxon>Incirrata</taxon>
        <taxon>Octopodidae</taxon>
        <taxon>Octopus</taxon>
    </lineage>
</organism>
<dbReference type="CDD" id="cd11368">
    <property type="entry name" value="RNase_PH_RRP45"/>
    <property type="match status" value="1"/>
</dbReference>
<dbReference type="GO" id="GO:0005730">
    <property type="term" value="C:nucleolus"/>
    <property type="evidence" value="ECO:0007669"/>
    <property type="project" value="UniProtKB-SubCell"/>
</dbReference>
<evidence type="ECO:0000256" key="6">
    <source>
        <dbReference type="ARBA" id="ARBA00022552"/>
    </source>
</evidence>
<feature type="compositionally biased region" description="Pro residues" evidence="11">
    <location>
        <begin position="366"/>
        <end position="377"/>
    </location>
</feature>
<evidence type="ECO:0000256" key="1">
    <source>
        <dbReference type="ARBA" id="ARBA00004496"/>
    </source>
</evidence>
<dbReference type="Proteomes" id="UP001162480">
    <property type="component" value="Chromosome 7"/>
</dbReference>
<feature type="region of interest" description="Disordered" evidence="11">
    <location>
        <begin position="346"/>
        <end position="399"/>
    </location>
</feature>